<dbReference type="OrthoDB" id="419138at2759"/>
<dbReference type="GO" id="GO:0060271">
    <property type="term" value="P:cilium assembly"/>
    <property type="evidence" value="ECO:0007669"/>
    <property type="project" value="InterPro"/>
</dbReference>
<feature type="transmembrane region" description="Helical" evidence="1">
    <location>
        <begin position="541"/>
        <end position="559"/>
    </location>
</feature>
<gene>
    <name evidence="3" type="primary">LOC106177748</name>
</gene>
<feature type="transmembrane region" description="Helical" evidence="1">
    <location>
        <begin position="625"/>
        <end position="646"/>
    </location>
</feature>
<dbReference type="KEGG" id="lak:106177748"/>
<accession>A0A1S3K1B6</accession>
<dbReference type="GeneID" id="106177748"/>
<feature type="transmembrane region" description="Helical" evidence="1">
    <location>
        <begin position="740"/>
        <end position="766"/>
    </location>
</feature>
<feature type="transmembrane region" description="Helical" evidence="1">
    <location>
        <begin position="700"/>
        <end position="720"/>
    </location>
</feature>
<evidence type="ECO:0000256" key="1">
    <source>
        <dbReference type="SAM" id="Phobius"/>
    </source>
</evidence>
<evidence type="ECO:0000313" key="2">
    <source>
        <dbReference type="Proteomes" id="UP000085678"/>
    </source>
</evidence>
<feature type="transmembrane region" description="Helical" evidence="1">
    <location>
        <begin position="580"/>
        <end position="605"/>
    </location>
</feature>
<dbReference type="SUPFAM" id="SSF57184">
    <property type="entry name" value="Growth factor receptor domain"/>
    <property type="match status" value="1"/>
</dbReference>
<dbReference type="InterPro" id="IPR009030">
    <property type="entry name" value="Growth_fac_rcpt_cys_sf"/>
</dbReference>
<dbReference type="InParanoid" id="A0A1S3K1B6"/>
<keyword evidence="2" id="KW-1185">Reference proteome</keyword>
<keyword evidence="1" id="KW-1133">Transmembrane helix</keyword>
<reference evidence="3" key="1">
    <citation type="journal article" date="2015" name="Nat. Commun.">
        <title>The Lingula genome provides insights into brachiopod evolution and the origin of phosphate biomineralization.</title>
        <authorList>
            <person name="Luo Y.J."/>
            <person name="Takeuchi T."/>
            <person name="Koyanagi R."/>
            <person name="Yamada L."/>
            <person name="Kanda M."/>
            <person name="Khalturina M."/>
            <person name="Fujie M."/>
            <person name="Yamasaki S.I."/>
            <person name="Endo K."/>
            <person name="Satoh N."/>
        </authorList>
    </citation>
    <scope>NUCLEOTIDE SEQUENCE</scope>
</reference>
<dbReference type="PANTHER" id="PTHR21274">
    <property type="entry name" value="MECKELIN"/>
    <property type="match status" value="1"/>
</dbReference>
<keyword evidence="1" id="KW-0472">Membrane</keyword>
<organism evidence="2 3">
    <name type="scientific">Lingula anatina</name>
    <name type="common">Brachiopod</name>
    <name type="synonym">Lingula unguis</name>
    <dbReference type="NCBI Taxonomy" id="7574"/>
    <lineage>
        <taxon>Eukaryota</taxon>
        <taxon>Metazoa</taxon>
        <taxon>Spiralia</taxon>
        <taxon>Lophotrochozoa</taxon>
        <taxon>Brachiopoda</taxon>
        <taxon>Linguliformea</taxon>
        <taxon>Lingulata</taxon>
        <taxon>Lingulida</taxon>
        <taxon>Linguloidea</taxon>
        <taxon>Lingulidae</taxon>
        <taxon>Lingula</taxon>
    </lineage>
</organism>
<dbReference type="Proteomes" id="UP000085678">
    <property type="component" value="Unplaced"/>
</dbReference>
<sequence>MAVKGREKVLILVIFVSYSLAQTYFRSLELPSECKQKKSGSRDNFFDISQLACQPCNQNSSVQTHSADGLSCVCQPGYKLTQNFGGVAITCEKCPSSQPVTSADGWQCVSCNANNRSLTSNTCPSCTSVSDITVERLLDGQWIHGTPQRTCQTCAAGTVPSADGTRCVRCNQVISMLNVQNSCDCQAGQQSGGLCFPSDPNLPTGTDFTIRVEESDVTSAFFRDNLGAAYEMCKFDSTTGKYGNLTACQTLGNMCMLTYYKDISTVGSSGSAINRKACELYDLVKGSSSQDWPPNMPWLYYSENGKNVLDDTGITQDYYVSPSHANSKLKLIVAKYALNGTFLGLENVTGDTLQICSGNLKMLNAALQFGTTYSLSCQVSMDDLWDENKYPLIFYDLYLEFTDSSGARKLYAVPVLIENIDSTKHTATNQEEWKMTRRFFLIDNQALKTPPSTTTGTTPTVTPASTRAKYVRYASEMTLTVRLQNGQTGENTANKEGRIFPPYLRIKYLTAKEEDIGTGIEVDFSFSTVYTMPQEKFSQDVGIAMAVFGVMAAIWGLLRTWSWYKRTGRVGIDFLTLIKFVLYSMGAVGNAFFVVMMGAAFWFLLFFKNQGIALLVPQTREQENIYVIYISVAFALKVIDLIHMFIMHSTIDIFLIDWERPKGMTKKEEGVVEEPVSIWRTYFVANEWNEIQTFRKINTIFQIMMVVFLLHVVGFENYATRDAYSRLHFSDTNYRAPYSLVFRFALGATVYLLTGIVQWIWFTFFYERFISDPVREFVDLCSMANVSVYIMENYLYGYYIHGRSVHGKADTGLKDMFDNLKREENNMCGQRGLLPNTDQQTFRMALPRRMRQQYDKILLPLQAQAGQPQSRMDRGPSGQGASQFEKAVTAYETVNRLLSSFIDHALRDIDYIVKDKLLFENILDAEFEDTTLRGHFYNDSGHSFDGVLFYGNEVTLFIFDLLFFNIVDLIAQNFVLAGVLTYVMTQLIVMLRDFSGKKNLAKKTLVDERFLI</sequence>
<dbReference type="Pfam" id="PF09773">
    <property type="entry name" value="Meckelin"/>
    <property type="match status" value="1"/>
</dbReference>
<proteinExistence type="predicted"/>
<dbReference type="STRING" id="7574.A0A1S3K1B6"/>
<protein>
    <submittedName>
        <fullName evidence="3">Meckelin-like</fullName>
    </submittedName>
</protein>
<name>A0A1S3K1B6_LINAN</name>
<dbReference type="PANTHER" id="PTHR21274:SF0">
    <property type="entry name" value="MECKELIN"/>
    <property type="match status" value="1"/>
</dbReference>
<dbReference type="FunCoup" id="A0A1S3K1B6">
    <property type="interactions" value="106"/>
</dbReference>
<keyword evidence="1" id="KW-0812">Transmembrane</keyword>
<evidence type="ECO:0000313" key="3">
    <source>
        <dbReference type="RefSeq" id="XP_013416066.2"/>
    </source>
</evidence>
<dbReference type="RefSeq" id="XP_013416066.2">
    <property type="nucleotide sequence ID" value="XM_013560612.2"/>
</dbReference>
<feature type="transmembrane region" description="Helical" evidence="1">
    <location>
        <begin position="973"/>
        <end position="991"/>
    </location>
</feature>
<reference evidence="3" key="2">
    <citation type="submission" date="2025-08" db="UniProtKB">
        <authorList>
            <consortium name="RefSeq"/>
        </authorList>
    </citation>
    <scope>IDENTIFICATION</scope>
</reference>
<dbReference type="GO" id="GO:0036038">
    <property type="term" value="C:MKS complex"/>
    <property type="evidence" value="ECO:0007669"/>
    <property type="project" value="InterPro"/>
</dbReference>
<dbReference type="InterPro" id="IPR019170">
    <property type="entry name" value="Meckelin"/>
</dbReference>
<dbReference type="AlphaFoldDB" id="A0A1S3K1B6"/>